<keyword evidence="9 11" id="KW-0472">Membrane</keyword>
<keyword evidence="10" id="KW-0325">Glycoprotein</keyword>
<dbReference type="InterPro" id="IPR003593">
    <property type="entry name" value="AAA+_ATPase"/>
</dbReference>
<feature type="transmembrane region" description="Helical" evidence="11">
    <location>
        <begin position="107"/>
        <end position="131"/>
    </location>
</feature>
<evidence type="ECO:0000259" key="13">
    <source>
        <dbReference type="PROSITE" id="PS50929"/>
    </source>
</evidence>
<evidence type="ECO:0000256" key="9">
    <source>
        <dbReference type="ARBA" id="ARBA00023136"/>
    </source>
</evidence>
<keyword evidence="7" id="KW-0067">ATP-binding</keyword>
<dbReference type="Pfam" id="PF00664">
    <property type="entry name" value="ABC_membrane"/>
    <property type="match status" value="2"/>
</dbReference>
<dbReference type="Pfam" id="PF00005">
    <property type="entry name" value="ABC_tran"/>
    <property type="match status" value="2"/>
</dbReference>
<evidence type="ECO:0000256" key="11">
    <source>
        <dbReference type="SAM" id="Phobius"/>
    </source>
</evidence>
<dbReference type="PANTHER" id="PTHR43394:SF11">
    <property type="entry name" value="ATP-BINDING CASSETTE TRANSPORTER"/>
    <property type="match status" value="1"/>
</dbReference>
<protein>
    <submittedName>
        <fullName evidence="14">Leptomycin B resistance protein pmd1</fullName>
    </submittedName>
</protein>
<dbReference type="SMART" id="SM00382">
    <property type="entry name" value="AAA"/>
    <property type="match status" value="2"/>
</dbReference>
<dbReference type="Gene3D" id="1.20.1560.10">
    <property type="entry name" value="ABC transporter type 1, transmembrane domain"/>
    <property type="match status" value="2"/>
</dbReference>
<reference evidence="14 15" key="1">
    <citation type="submission" date="2016-12" db="EMBL/GenBank/DDBJ databases">
        <title>Draft genome sequence of Fusarium oxysporum causing rot on Narcissus.</title>
        <authorList>
            <person name="Armitage A.D."/>
            <person name="Taylor A."/>
            <person name="Clarkson J.P."/>
            <person name="Harrison R.J."/>
            <person name="Jackson A.C."/>
        </authorList>
    </citation>
    <scope>NUCLEOTIDE SEQUENCE [LARGE SCALE GENOMIC DNA]</scope>
    <source>
        <strain evidence="14 15">N139</strain>
    </source>
</reference>
<dbReference type="InterPro" id="IPR036640">
    <property type="entry name" value="ABC1_TM_sf"/>
</dbReference>
<evidence type="ECO:0000256" key="4">
    <source>
        <dbReference type="ARBA" id="ARBA00022692"/>
    </source>
</evidence>
<evidence type="ECO:0000256" key="2">
    <source>
        <dbReference type="ARBA" id="ARBA00007577"/>
    </source>
</evidence>
<keyword evidence="4 11" id="KW-0812">Transmembrane</keyword>
<dbReference type="EMBL" id="MQTW01000106">
    <property type="protein sequence ID" value="RYC85469.1"/>
    <property type="molecule type" value="Genomic_DNA"/>
</dbReference>
<gene>
    <name evidence="14" type="ORF">BFJ63_vAg11700</name>
</gene>
<dbReference type="PROSITE" id="PS50893">
    <property type="entry name" value="ABC_TRANSPORTER_2"/>
    <property type="match status" value="2"/>
</dbReference>
<dbReference type="PROSITE" id="PS00211">
    <property type="entry name" value="ABC_TRANSPORTER_1"/>
    <property type="match status" value="2"/>
</dbReference>
<dbReference type="PROSITE" id="PS50929">
    <property type="entry name" value="ABC_TM1F"/>
    <property type="match status" value="2"/>
</dbReference>
<dbReference type="FunFam" id="3.40.50.300:FF:000913">
    <property type="entry name" value="ABC multidrug transporter SitT"/>
    <property type="match status" value="1"/>
</dbReference>
<proteinExistence type="inferred from homology"/>
<dbReference type="CDD" id="cd18577">
    <property type="entry name" value="ABC_6TM_Pgp_ABCB1_D1_like"/>
    <property type="match status" value="1"/>
</dbReference>
<accession>A0A4Q2VHH2</accession>
<feature type="transmembrane region" description="Helical" evidence="11">
    <location>
        <begin position="206"/>
        <end position="229"/>
    </location>
</feature>
<dbReference type="CDD" id="cd18578">
    <property type="entry name" value="ABC_6TM_Pgp_ABCB1_D2_like"/>
    <property type="match status" value="1"/>
</dbReference>
<dbReference type="FunFam" id="3.40.50.300:FF:000240">
    <property type="entry name" value="ABC transporter B family member 20"/>
    <property type="match status" value="1"/>
</dbReference>
<feature type="transmembrane region" description="Helical" evidence="11">
    <location>
        <begin position="862"/>
        <end position="882"/>
    </location>
</feature>
<feature type="transmembrane region" description="Helical" evidence="11">
    <location>
        <begin position="180"/>
        <end position="200"/>
    </location>
</feature>
<dbReference type="SUPFAM" id="SSF52540">
    <property type="entry name" value="P-loop containing nucleoside triphosphate hydrolases"/>
    <property type="match status" value="2"/>
</dbReference>
<feature type="transmembrane region" description="Helical" evidence="11">
    <location>
        <begin position="759"/>
        <end position="785"/>
    </location>
</feature>
<evidence type="ECO:0000313" key="14">
    <source>
        <dbReference type="EMBL" id="RYC85469.1"/>
    </source>
</evidence>
<feature type="domain" description="ABC transporter" evidence="12">
    <location>
        <begin position="1042"/>
        <end position="1290"/>
    </location>
</feature>
<feature type="transmembrane region" description="Helical" evidence="11">
    <location>
        <begin position="284"/>
        <end position="307"/>
    </location>
</feature>
<feature type="transmembrane region" description="Helical" evidence="11">
    <location>
        <begin position="53"/>
        <end position="77"/>
    </location>
</feature>
<evidence type="ECO:0000256" key="6">
    <source>
        <dbReference type="ARBA" id="ARBA00022741"/>
    </source>
</evidence>
<dbReference type="CDD" id="cd03249">
    <property type="entry name" value="ABC_MTABC3_MDL1_MDL2"/>
    <property type="match status" value="1"/>
</dbReference>
<evidence type="ECO:0000256" key="7">
    <source>
        <dbReference type="ARBA" id="ARBA00022840"/>
    </source>
</evidence>
<dbReference type="GO" id="GO:0016887">
    <property type="term" value="F:ATP hydrolysis activity"/>
    <property type="evidence" value="ECO:0007669"/>
    <property type="project" value="InterPro"/>
</dbReference>
<evidence type="ECO:0000256" key="8">
    <source>
        <dbReference type="ARBA" id="ARBA00022989"/>
    </source>
</evidence>
<keyword evidence="6" id="KW-0547">Nucleotide-binding</keyword>
<feature type="transmembrane region" description="Helical" evidence="11">
    <location>
        <begin position="944"/>
        <end position="965"/>
    </location>
</feature>
<dbReference type="InterPro" id="IPR017871">
    <property type="entry name" value="ABC_transporter-like_CS"/>
</dbReference>
<dbReference type="GO" id="GO:0005524">
    <property type="term" value="F:ATP binding"/>
    <property type="evidence" value="ECO:0007669"/>
    <property type="project" value="UniProtKB-KW"/>
</dbReference>
<dbReference type="Gene3D" id="3.40.50.300">
    <property type="entry name" value="P-loop containing nucleotide triphosphate hydrolases"/>
    <property type="match status" value="2"/>
</dbReference>
<dbReference type="Proteomes" id="UP000290540">
    <property type="component" value="Unassembled WGS sequence"/>
</dbReference>
<comment type="subcellular location">
    <subcellularLocation>
        <location evidence="1">Membrane</location>
        <topology evidence="1">Multi-pass membrane protein</topology>
    </subcellularLocation>
</comment>
<dbReference type="GO" id="GO:0090374">
    <property type="term" value="P:oligopeptide export from mitochondrion"/>
    <property type="evidence" value="ECO:0007669"/>
    <property type="project" value="TreeGrafter"/>
</dbReference>
<dbReference type="SUPFAM" id="SSF90123">
    <property type="entry name" value="ABC transporter transmembrane region"/>
    <property type="match status" value="2"/>
</dbReference>
<dbReference type="InterPro" id="IPR027417">
    <property type="entry name" value="P-loop_NTPase"/>
</dbReference>
<keyword evidence="5" id="KW-0677">Repeat</keyword>
<dbReference type="FunFam" id="1.20.1560.10:FF:000057">
    <property type="entry name" value="ABC multidrug transporter SitT"/>
    <property type="match status" value="1"/>
</dbReference>
<dbReference type="GO" id="GO:0005743">
    <property type="term" value="C:mitochondrial inner membrane"/>
    <property type="evidence" value="ECO:0007669"/>
    <property type="project" value="TreeGrafter"/>
</dbReference>
<feature type="domain" description="ABC transporter" evidence="12">
    <location>
        <begin position="383"/>
        <end position="644"/>
    </location>
</feature>
<evidence type="ECO:0000256" key="1">
    <source>
        <dbReference type="ARBA" id="ARBA00004141"/>
    </source>
</evidence>
<keyword evidence="8 11" id="KW-1133">Transmembrane helix</keyword>
<keyword evidence="3" id="KW-0813">Transport</keyword>
<sequence length="1425" mass="155684">MASAVVEKEAIQLGDAAAAIERKPPPGASSTQEKRSSFQDYIRIAHYGRPVDYLLGSIGILAAIGSGVAFAMVNLIIGDFISIMTDFTASGSAPDGFMSQVSKSALYFVYIAIARFICTYVYSSLLTYTALRITRNLRYEYLKSALGQEVGYFDQGASVSISMQATSNGKLIQSGISEKLGQVFQAIATFFACFIIAFISQWKLTLILMSIVPALLIIVGIVGGLDAAIETKILKLYGQAGSFVETVLASIRTTKAFGLAPRMSDQYSNILHEARVLGDRKNALYSFMFGGEYFVIFAGMSLAFWQGISMLARGEVSKIGTIFTVLFSVILAASTLNSIAPHMVTFSRAATAAGELFQLIDRESRINPFDDSGDKPTTTQGSLELKDIVFSYPSRPDTRVLNGYSLSIPAGKVTALVVSTPLLHPLSFLRFFQGPSGSGKSTIIGLLERWYMPTSGSIELDGRSLEDLNLKWLRTNLRLVQQEPVLFNGTIYENICTGLIGTPWEHDCPEEKLRRVQTAAQTAFADGFIQALPQGYDTCVGERGSLLSGGQKQRIAIARSLISEPKVLLLDEATSALDPYAESAVQKALDAASKDRTTIVIAHKLKTIQNADNIVVMDRGSIIEQGRHSDLVARGGTYAKLVQAQDLSTASSDDTSDTCSEIADEDIVLAPTNSLQKGQSATDKLPTSTDLQDYDLHKGTGIFRTVLKLVGLVPEIRLWILLVAATCIVGAGVYPGQTILLGRVMDVLKADDMQKQGNFLALMFFVMALGLIIVYGILGWATNVVSQTFAQRIREDLFSSIIRQDLAFFDRPENTVGALTSRIDSYAQAIFELMGFTIAIITMALVSVFVCGILSIAFSWKLGLVGVCAGIPPMLIGGYARIRLETKMDADMDANFSTSASLASETVTAIRTVSSLAIEQNVLRRYTSELDTAINRSRSPLFQIMIWFSLTQSIEYLILALGFWYGSKLVSENQITFYQFFVSFMGVYFSGQGAGQMFSFASSFTKANSAANYFFWLRDLEPTIQETTDNIDNAPADGCKSYDLKDLEFSYPLAPNNRVLKGLSLKIEPGQFVAFVGASGCGKSTMVSLLERFYDPTNGKITIDGTSSLADLNPRLYRANVSLVQQEPTLFPTSIRENIVMGVDQAYGDLAEDGVSDKMVEAACRAANAWDFVSSLPDGLGTPCGTGGSQLSGGQRQRIAIARALIRNPNVILLDEATSALDTESEKVVQAALIEAATSGNRITIAVAHRLSTIFHADCIFVFHHGRIAEAGSHVDLIAQGGLYKKMSRLGEDQEWANKTANWFVGAWNTVKSWFSARDLVISSYSDWYRVGWGLGNDGSKPTSEWVARDFHITPYRLYKQQATFPYTFELGIRVSSMKPARTYEFATTEPGIYTQTALWNGDWSVGFNDPSDEPRVVEIRTRND</sequence>
<dbReference type="PANTHER" id="PTHR43394">
    <property type="entry name" value="ATP-DEPENDENT PERMEASE MDL1, MITOCHONDRIAL"/>
    <property type="match status" value="1"/>
</dbReference>
<evidence type="ECO:0000256" key="3">
    <source>
        <dbReference type="ARBA" id="ARBA00022448"/>
    </source>
</evidence>
<feature type="transmembrane region" description="Helical" evidence="11">
    <location>
        <begin position="829"/>
        <end position="856"/>
    </location>
</feature>
<feature type="domain" description="ABC transmembrane type-1" evidence="13">
    <location>
        <begin position="721"/>
        <end position="1006"/>
    </location>
</feature>
<comment type="similarity">
    <text evidence="2">Belongs to the ABC transporter superfamily. ABCB family. Multidrug resistance exporter (TC 3.A.1.201) subfamily.</text>
</comment>
<dbReference type="GO" id="GO:0015421">
    <property type="term" value="F:ABC-type oligopeptide transporter activity"/>
    <property type="evidence" value="ECO:0007669"/>
    <property type="project" value="TreeGrafter"/>
</dbReference>
<dbReference type="InterPro" id="IPR003439">
    <property type="entry name" value="ABC_transporter-like_ATP-bd"/>
</dbReference>
<feature type="domain" description="ABC transmembrane type-1" evidence="13">
    <location>
        <begin position="58"/>
        <end position="348"/>
    </location>
</feature>
<organism evidence="14 15">
    <name type="scientific">Fusarium oxysporum f. sp. narcissi</name>
    <dbReference type="NCBI Taxonomy" id="451672"/>
    <lineage>
        <taxon>Eukaryota</taxon>
        <taxon>Fungi</taxon>
        <taxon>Dikarya</taxon>
        <taxon>Ascomycota</taxon>
        <taxon>Pezizomycotina</taxon>
        <taxon>Sordariomycetes</taxon>
        <taxon>Hypocreomycetidae</taxon>
        <taxon>Hypocreales</taxon>
        <taxon>Nectriaceae</taxon>
        <taxon>Fusarium</taxon>
        <taxon>Fusarium oxysporum species complex</taxon>
    </lineage>
</organism>
<dbReference type="InterPro" id="IPR039421">
    <property type="entry name" value="Type_1_exporter"/>
</dbReference>
<evidence type="ECO:0000256" key="5">
    <source>
        <dbReference type="ARBA" id="ARBA00022737"/>
    </source>
</evidence>
<evidence type="ECO:0000256" key="10">
    <source>
        <dbReference type="ARBA" id="ARBA00023180"/>
    </source>
</evidence>
<evidence type="ECO:0000259" key="12">
    <source>
        <dbReference type="PROSITE" id="PS50893"/>
    </source>
</evidence>
<feature type="transmembrane region" description="Helical" evidence="11">
    <location>
        <begin position="718"/>
        <end position="739"/>
    </location>
</feature>
<evidence type="ECO:0000313" key="15">
    <source>
        <dbReference type="Proteomes" id="UP000290540"/>
    </source>
</evidence>
<name>A0A4Q2VHH2_FUSOX</name>
<comment type="caution">
    <text evidence="14">The sequence shown here is derived from an EMBL/GenBank/DDBJ whole genome shotgun (WGS) entry which is preliminary data.</text>
</comment>
<feature type="transmembrane region" description="Helical" evidence="11">
    <location>
        <begin position="319"/>
        <end position="340"/>
    </location>
</feature>
<dbReference type="InterPro" id="IPR011527">
    <property type="entry name" value="ABC1_TM_dom"/>
</dbReference>